<evidence type="ECO:0000313" key="3">
    <source>
        <dbReference type="Proteomes" id="UP001162131"/>
    </source>
</evidence>
<feature type="region of interest" description="Disordered" evidence="1">
    <location>
        <begin position="290"/>
        <end position="362"/>
    </location>
</feature>
<gene>
    <name evidence="2" type="ORF">BSTOLATCC_MIC24089</name>
</gene>
<dbReference type="Proteomes" id="UP001162131">
    <property type="component" value="Unassembled WGS sequence"/>
</dbReference>
<feature type="compositionally biased region" description="Polar residues" evidence="1">
    <location>
        <begin position="319"/>
        <end position="335"/>
    </location>
</feature>
<sequence length="400" mass="46123">MESKTTYENLLLEIAKQEETIDGYFREAEEQGSIDPNFEEYLNQAKLELHKKREELLKRQEMTNSIRSQSLKISKEDAEPEENSPKIKRARTVEFEEKVNPKNKYPFYSIKNIELRKPNQRSSSTLIENSQNSKPIQIFKKISRTRSNNTSPSERRYEDSPKEVLSEYIVDDVYTPVIQKRKIPIIKVDKSVEIEENIPDLMLKRAISDISNISSFLNDKDIGDKLETLQWYRELKNSAHEKMLDLKEQILMEKEKKLQTLIEYLPGAAKNNNECLPEVAKNNNEYLKAKSKANLPPLSPKRNEEVLTKAKTSPHPRSKQVTFQLVSHNKTRSAGSSPDNSSNYNPNCKEMISKNSQNTKSQSFIPLNKEDKFAELVNALPGIPSEIASKLVKDIKITHI</sequence>
<reference evidence="2" key="1">
    <citation type="submission" date="2021-09" db="EMBL/GenBank/DDBJ databases">
        <authorList>
            <consortium name="AG Swart"/>
            <person name="Singh M."/>
            <person name="Singh A."/>
            <person name="Seah K."/>
            <person name="Emmerich C."/>
        </authorList>
    </citation>
    <scope>NUCLEOTIDE SEQUENCE</scope>
    <source>
        <strain evidence="2">ATCC30299</strain>
    </source>
</reference>
<organism evidence="2 3">
    <name type="scientific">Blepharisma stoltei</name>
    <dbReference type="NCBI Taxonomy" id="1481888"/>
    <lineage>
        <taxon>Eukaryota</taxon>
        <taxon>Sar</taxon>
        <taxon>Alveolata</taxon>
        <taxon>Ciliophora</taxon>
        <taxon>Postciliodesmatophora</taxon>
        <taxon>Heterotrichea</taxon>
        <taxon>Heterotrichida</taxon>
        <taxon>Blepharismidae</taxon>
        <taxon>Blepharisma</taxon>
    </lineage>
</organism>
<evidence type="ECO:0000313" key="2">
    <source>
        <dbReference type="EMBL" id="CAG9319538.1"/>
    </source>
</evidence>
<feature type="compositionally biased region" description="Polar residues" evidence="1">
    <location>
        <begin position="353"/>
        <end position="362"/>
    </location>
</feature>
<name>A0AAU9IXD6_9CILI</name>
<feature type="compositionally biased region" description="Low complexity" evidence="1">
    <location>
        <begin position="336"/>
        <end position="347"/>
    </location>
</feature>
<proteinExistence type="predicted"/>
<protein>
    <submittedName>
        <fullName evidence="2">Uncharacterized protein</fullName>
    </submittedName>
</protein>
<dbReference type="AlphaFoldDB" id="A0AAU9IXD6"/>
<dbReference type="EMBL" id="CAJZBQ010000023">
    <property type="protein sequence ID" value="CAG9319538.1"/>
    <property type="molecule type" value="Genomic_DNA"/>
</dbReference>
<feature type="compositionally biased region" description="Polar residues" evidence="1">
    <location>
        <begin position="62"/>
        <end position="72"/>
    </location>
</feature>
<evidence type="ECO:0000256" key="1">
    <source>
        <dbReference type="SAM" id="MobiDB-lite"/>
    </source>
</evidence>
<accession>A0AAU9IXD6</accession>
<feature type="region of interest" description="Disordered" evidence="1">
    <location>
        <begin position="59"/>
        <end position="85"/>
    </location>
</feature>
<comment type="caution">
    <text evidence="2">The sequence shown here is derived from an EMBL/GenBank/DDBJ whole genome shotgun (WGS) entry which is preliminary data.</text>
</comment>
<keyword evidence="3" id="KW-1185">Reference proteome</keyword>